<feature type="zinc finger region" description="TRAF-type" evidence="7">
    <location>
        <begin position="221"/>
        <end position="277"/>
    </location>
</feature>
<feature type="domain" description="TRAF-type" evidence="11">
    <location>
        <begin position="166"/>
        <end position="217"/>
    </location>
</feature>
<dbReference type="GO" id="GO:0007165">
    <property type="term" value="P:signal transduction"/>
    <property type="evidence" value="ECO:0007669"/>
    <property type="project" value="InterPro"/>
</dbReference>
<dbReference type="GO" id="GO:0043122">
    <property type="term" value="P:regulation of canonical NF-kappaB signal transduction"/>
    <property type="evidence" value="ECO:0007669"/>
    <property type="project" value="TreeGrafter"/>
</dbReference>
<feature type="region of interest" description="Disordered" evidence="8">
    <location>
        <begin position="1"/>
        <end position="60"/>
    </location>
</feature>
<dbReference type="InterPro" id="IPR001841">
    <property type="entry name" value="Znf_RING"/>
</dbReference>
<evidence type="ECO:0000256" key="2">
    <source>
        <dbReference type="ARBA" id="ARBA00022490"/>
    </source>
</evidence>
<sequence>MDAGPDGSSLERSTSWQSGIKPLGSSQSIRSFSKGGRISALATPPRSRSDNLQKNNANNTDKYLIGRPEADVIFVNELEKQYECVACNKVLRYAVQFKACEHRCCSACLPQLMKVEPRCPIDQIKIEKQNIRVDKTFQKEVDALEILCSFKEKGCEWAGYLGELNVHLSDCLYRVIKCPMGCEVDLEKRFVDKHVEEDCVKRLVPCEYCHENFIYEEEELHLEDCQKFPIECPNKCGISKIAKDEVKVHLEEECPRQLTDCLFVRAGCEYKCERNEMDIHMKENFKDHLKMAIRNITANDKSLRIFSKSLQAQNERVNVVEEQVVGLEKLYGSQLLWKIDKHSEKMAEAKSGKKPTIYSPTFLTNRHGYRLALSSSLYGDGKARGQTMSLYVSICKGEYDALLKWPFTHKITFTLIDQCENLNERKNIDYTIKPNLCKENLSFLSKPIGDRNASFGAQKFIELDVLKTRDYTKNDCLYIKVAVDSEDMPLL</sequence>
<dbReference type="InterPro" id="IPR012227">
    <property type="entry name" value="TNF_rcpt-assoc_TRAF_met"/>
</dbReference>
<gene>
    <name evidence="12" type="ORF">DGYR_LOCUS853</name>
</gene>
<dbReference type="CDD" id="cd23126">
    <property type="entry name" value="mRING-HC-C3HC3D_TRAF4-like"/>
    <property type="match status" value="1"/>
</dbReference>
<dbReference type="PANTHER" id="PTHR10131">
    <property type="entry name" value="TNF RECEPTOR ASSOCIATED FACTOR"/>
    <property type="match status" value="1"/>
</dbReference>
<evidence type="ECO:0000256" key="4">
    <source>
        <dbReference type="ARBA" id="ARBA00022737"/>
    </source>
</evidence>
<dbReference type="InterPro" id="IPR002083">
    <property type="entry name" value="MATH/TRAF_dom"/>
</dbReference>
<feature type="compositionally biased region" description="Polar residues" evidence="8">
    <location>
        <begin position="10"/>
        <end position="31"/>
    </location>
</feature>
<name>A0A7I8V8H0_9ANNE</name>
<dbReference type="FunFam" id="3.30.40.10:FF:000121">
    <property type="entry name" value="TNF receptor-associated factor"/>
    <property type="match status" value="1"/>
</dbReference>
<dbReference type="AlphaFoldDB" id="A0A7I8V8H0"/>
<evidence type="ECO:0000313" key="13">
    <source>
        <dbReference type="Proteomes" id="UP000549394"/>
    </source>
</evidence>
<dbReference type="PIRSF" id="PIRSF015614">
    <property type="entry name" value="TRAF"/>
    <property type="match status" value="1"/>
</dbReference>
<feature type="domain" description="TRAF-type" evidence="11">
    <location>
        <begin position="221"/>
        <end position="277"/>
    </location>
</feature>
<dbReference type="SMART" id="SM00061">
    <property type="entry name" value="MATH"/>
    <property type="match status" value="1"/>
</dbReference>
<reference evidence="12 13" key="1">
    <citation type="submission" date="2020-08" db="EMBL/GenBank/DDBJ databases">
        <authorList>
            <person name="Hejnol A."/>
        </authorList>
    </citation>
    <scope>NUCLEOTIDE SEQUENCE [LARGE SCALE GENOMIC DNA]</scope>
</reference>
<dbReference type="InterPro" id="IPR008974">
    <property type="entry name" value="TRAF-like"/>
</dbReference>
<evidence type="ECO:0000259" key="9">
    <source>
        <dbReference type="PROSITE" id="PS50089"/>
    </source>
</evidence>
<evidence type="ECO:0000256" key="7">
    <source>
        <dbReference type="PROSITE-ProRule" id="PRU00207"/>
    </source>
</evidence>
<organism evidence="12 13">
    <name type="scientific">Dimorphilus gyrociliatus</name>
    <dbReference type="NCBI Taxonomy" id="2664684"/>
    <lineage>
        <taxon>Eukaryota</taxon>
        <taxon>Metazoa</taxon>
        <taxon>Spiralia</taxon>
        <taxon>Lophotrochozoa</taxon>
        <taxon>Annelida</taxon>
        <taxon>Polychaeta</taxon>
        <taxon>Polychaeta incertae sedis</taxon>
        <taxon>Dinophilidae</taxon>
        <taxon>Dimorphilus</taxon>
    </lineage>
</organism>
<dbReference type="Pfam" id="PF21355">
    <property type="entry name" value="TRAF-mep_MATH"/>
    <property type="match status" value="1"/>
</dbReference>
<evidence type="ECO:0000259" key="11">
    <source>
        <dbReference type="PROSITE" id="PS50145"/>
    </source>
</evidence>
<evidence type="ECO:0000256" key="3">
    <source>
        <dbReference type="ARBA" id="ARBA00022723"/>
    </source>
</evidence>
<feature type="zinc finger region" description="TRAF-type" evidence="7">
    <location>
        <begin position="166"/>
        <end position="217"/>
    </location>
</feature>
<dbReference type="InterPro" id="IPR049342">
    <property type="entry name" value="TRAF1-6_MATH_dom"/>
</dbReference>
<dbReference type="GO" id="GO:0042981">
    <property type="term" value="P:regulation of apoptotic process"/>
    <property type="evidence" value="ECO:0007669"/>
    <property type="project" value="InterPro"/>
</dbReference>
<keyword evidence="4" id="KW-0677">Repeat</keyword>
<dbReference type="Proteomes" id="UP000549394">
    <property type="component" value="Unassembled WGS sequence"/>
</dbReference>
<dbReference type="OrthoDB" id="5574452at2759"/>
<dbReference type="Gene3D" id="2.60.210.10">
    <property type="entry name" value="Apoptosis, Tumor Necrosis Factor Receptor Associated Protein 2, Chain A"/>
    <property type="match status" value="1"/>
</dbReference>
<comment type="caution">
    <text evidence="12">The sequence shown here is derived from an EMBL/GenBank/DDBJ whole genome shotgun (WGS) entry which is preliminary data.</text>
</comment>
<keyword evidence="13" id="KW-1185">Reference proteome</keyword>
<evidence type="ECO:0000259" key="10">
    <source>
        <dbReference type="PROSITE" id="PS50144"/>
    </source>
</evidence>
<feature type="domain" description="RING-type" evidence="9">
    <location>
        <begin position="84"/>
        <end position="123"/>
    </location>
</feature>
<evidence type="ECO:0000313" key="12">
    <source>
        <dbReference type="EMBL" id="CAD5111579.1"/>
    </source>
</evidence>
<dbReference type="EMBL" id="CAJFCJ010000001">
    <property type="protein sequence ID" value="CAD5111579.1"/>
    <property type="molecule type" value="Genomic_DNA"/>
</dbReference>
<keyword evidence="3 7" id="KW-0479">Metal-binding</keyword>
<dbReference type="Gene3D" id="3.30.40.10">
    <property type="entry name" value="Zinc/RING finger domain, C3HC4 (zinc finger)"/>
    <property type="match status" value="3"/>
</dbReference>
<dbReference type="PANTHER" id="PTHR10131:SF151">
    <property type="entry name" value="TNF RECEPTOR ASSOCIATED FACTOR (TRAF) HOMOLOG"/>
    <property type="match status" value="1"/>
</dbReference>
<accession>A0A7I8V8H0</accession>
<feature type="compositionally biased region" description="Polar residues" evidence="8">
    <location>
        <begin position="50"/>
        <end position="60"/>
    </location>
</feature>
<dbReference type="SUPFAM" id="SSF49599">
    <property type="entry name" value="TRAF domain-like"/>
    <property type="match status" value="3"/>
</dbReference>
<comment type="subcellular location">
    <subcellularLocation>
        <location evidence="1">Cytoplasm</location>
    </subcellularLocation>
</comment>
<keyword evidence="5 7" id="KW-0863">Zinc-finger</keyword>
<dbReference type="GO" id="GO:0008270">
    <property type="term" value="F:zinc ion binding"/>
    <property type="evidence" value="ECO:0007669"/>
    <property type="project" value="UniProtKB-KW"/>
</dbReference>
<proteinExistence type="predicted"/>
<dbReference type="Pfam" id="PF02176">
    <property type="entry name" value="zf-TRAF"/>
    <property type="match status" value="2"/>
</dbReference>
<keyword evidence="6 7" id="KW-0862">Zinc</keyword>
<evidence type="ECO:0000256" key="8">
    <source>
        <dbReference type="SAM" id="MobiDB-lite"/>
    </source>
</evidence>
<dbReference type="PROSITE" id="PS50089">
    <property type="entry name" value="ZF_RING_2"/>
    <property type="match status" value="1"/>
</dbReference>
<keyword evidence="2" id="KW-0963">Cytoplasm</keyword>
<dbReference type="PROSITE" id="PS50145">
    <property type="entry name" value="ZF_TRAF"/>
    <property type="match status" value="2"/>
</dbReference>
<protein>
    <submittedName>
        <fullName evidence="12">DgyrCDS879</fullName>
    </submittedName>
</protein>
<evidence type="ECO:0000256" key="1">
    <source>
        <dbReference type="ARBA" id="ARBA00004496"/>
    </source>
</evidence>
<dbReference type="InterPro" id="IPR013083">
    <property type="entry name" value="Znf_RING/FYVE/PHD"/>
</dbReference>
<evidence type="ECO:0000256" key="5">
    <source>
        <dbReference type="ARBA" id="ARBA00022771"/>
    </source>
</evidence>
<feature type="domain" description="MATH" evidence="10">
    <location>
        <begin position="332"/>
        <end position="483"/>
    </location>
</feature>
<evidence type="ECO:0000256" key="6">
    <source>
        <dbReference type="ARBA" id="ARBA00022833"/>
    </source>
</evidence>
<dbReference type="InterPro" id="IPR001293">
    <property type="entry name" value="Znf_TRAF"/>
</dbReference>
<dbReference type="CDD" id="cd00270">
    <property type="entry name" value="MATH_TRAF_C"/>
    <property type="match status" value="1"/>
</dbReference>
<dbReference type="SUPFAM" id="SSF57850">
    <property type="entry name" value="RING/U-box"/>
    <property type="match status" value="1"/>
</dbReference>
<dbReference type="PROSITE" id="PS50144">
    <property type="entry name" value="MATH"/>
    <property type="match status" value="1"/>
</dbReference>
<dbReference type="FunFam" id="2.60.210.10:FF:000017">
    <property type="entry name" value="TNF receptor-associated factor"/>
    <property type="match status" value="1"/>
</dbReference>
<dbReference type="GO" id="GO:0005737">
    <property type="term" value="C:cytoplasm"/>
    <property type="evidence" value="ECO:0007669"/>
    <property type="project" value="UniProtKB-SubCell"/>
</dbReference>